<name>A0A4V1L5I5_9BACT</name>
<reference evidence="1 2" key="1">
    <citation type="submission" date="2018-11" db="EMBL/GenBank/DDBJ databases">
        <authorList>
            <person name="Mardanov A.V."/>
            <person name="Ravin N.V."/>
            <person name="Dedysh S.N."/>
        </authorList>
    </citation>
    <scope>NUCLEOTIDE SEQUENCE [LARGE SCALE GENOMIC DNA]</scope>
    <source>
        <strain evidence="1 2">AF10</strain>
    </source>
</reference>
<gene>
    <name evidence="1" type="ORF">GRAN_2741</name>
</gene>
<proteinExistence type="predicted"/>
<evidence type="ECO:0000313" key="1">
    <source>
        <dbReference type="EMBL" id="RXH55884.1"/>
    </source>
</evidence>
<organism evidence="1 2">
    <name type="scientific">Granulicella sibirica</name>
    <dbReference type="NCBI Taxonomy" id="2479048"/>
    <lineage>
        <taxon>Bacteria</taxon>
        <taxon>Pseudomonadati</taxon>
        <taxon>Acidobacteriota</taxon>
        <taxon>Terriglobia</taxon>
        <taxon>Terriglobales</taxon>
        <taxon>Acidobacteriaceae</taxon>
        <taxon>Granulicella</taxon>
    </lineage>
</organism>
<keyword evidence="2" id="KW-1185">Reference proteome</keyword>
<accession>A0A4V1L5I5</accession>
<sequence>MFGFWNFPIEILIDMGDMMVNHYDHATGLRCMIGYPLGACVAEKLPQAGDLFDAEFMRVWVFEESTLRPYGKDKLVATVRFNLADSANEVNGVRPTEVPWKFTGQETCMQFVEIVANMCTHVLSMSFTRGQNCIGLLT</sequence>
<comment type="caution">
    <text evidence="1">The sequence shown here is derived from an EMBL/GenBank/DDBJ whole genome shotgun (WGS) entry which is preliminary data.</text>
</comment>
<dbReference type="Proteomes" id="UP000289437">
    <property type="component" value="Unassembled WGS sequence"/>
</dbReference>
<dbReference type="AlphaFoldDB" id="A0A4V1L5I5"/>
<protein>
    <submittedName>
        <fullName evidence="1">Uncharacterized protein</fullName>
    </submittedName>
</protein>
<dbReference type="EMBL" id="RDSM01000002">
    <property type="protein sequence ID" value="RXH55884.1"/>
    <property type="molecule type" value="Genomic_DNA"/>
</dbReference>
<reference evidence="2" key="2">
    <citation type="submission" date="2019-02" db="EMBL/GenBank/DDBJ databases">
        <title>Granulicella sibirica sp. nov., a psychrotolerant acidobacterium isolated from an organic soil layer in forested tundra, West Siberia.</title>
        <authorList>
            <person name="Oshkin I.Y."/>
            <person name="Kulichevskaya I.S."/>
            <person name="Rijpstra W.I.C."/>
            <person name="Sinninghe Damste J.S."/>
            <person name="Rakitin A.L."/>
            <person name="Ravin N.V."/>
            <person name="Dedysh S.N."/>
        </authorList>
    </citation>
    <scope>NUCLEOTIDE SEQUENCE [LARGE SCALE GENOMIC DNA]</scope>
    <source>
        <strain evidence="2">AF10</strain>
    </source>
</reference>
<evidence type="ECO:0000313" key="2">
    <source>
        <dbReference type="Proteomes" id="UP000289437"/>
    </source>
</evidence>